<accession>A0A0G2Y5P6</accession>
<evidence type="ECO:0000313" key="2">
    <source>
        <dbReference type="Proteomes" id="UP000240461"/>
    </source>
</evidence>
<dbReference type="EMBL" id="KM982402">
    <property type="protein sequence ID" value="AKI79904.1"/>
    <property type="molecule type" value="Genomic_DNA"/>
</dbReference>
<organism evidence="1 2">
    <name type="scientific">Acanthamoeba polyphaga mimivirus Kroon</name>
    <dbReference type="NCBI Taxonomy" id="3069720"/>
    <lineage>
        <taxon>Viruses</taxon>
        <taxon>Varidnaviria</taxon>
        <taxon>Bamfordvirae</taxon>
        <taxon>Nucleocytoviricota</taxon>
        <taxon>Megaviricetes</taxon>
        <taxon>Imitervirales</taxon>
        <taxon>Mimiviridae</taxon>
        <taxon>Megamimivirinae</taxon>
        <taxon>Mimivirus</taxon>
        <taxon>Mimivirus lagoaense</taxon>
    </lineage>
</organism>
<sequence length="366" mass="43438">MTELYFCFHKNLQNKLSKFIITNENNSDKNQILKLMIDDDKTINFRIVYGVFNWGNIVMEFSDAIEYLGFLIKNNIHCRMKFHNGKTIGPDTDCKCSKNYEDYLLKSVTNGKKKHILFFFRKLLPYLRTHHDENISVKLGVSISLLYSKQISTNAIKYMFKISHLTDFCVLFCGLLKNRIISIKFVEYIMDSYQKKLVKHFVEDKIDEKNIDLLNFHYILKDIIYYQKSIKLLQCVIDEFSNVTNNIDINDVKKKYRKSYDLLSENYMYDKEIINSLITYCIYSESSSKFFNMLTLDMGDYKNFTPDLVDIIMTHSTMKYTRIFFENVLVNYPDEINKLFLNSVKYNNDVVDLLVEYGADYNKYGQ</sequence>
<keyword evidence="2" id="KW-1185">Reference proteome</keyword>
<dbReference type="Proteomes" id="UP000240461">
    <property type="component" value="Segment"/>
</dbReference>
<protein>
    <submittedName>
        <fullName evidence="1">Uncharacterized protein</fullName>
    </submittedName>
</protein>
<name>A0A0G2Y5P6_9VIRU</name>
<evidence type="ECO:0000313" key="1">
    <source>
        <dbReference type="EMBL" id="AKI79904.1"/>
    </source>
</evidence>
<reference evidence="1 2" key="1">
    <citation type="submission" date="2014-10" db="EMBL/GenBank/DDBJ databases">
        <title>Pan-genome analysis of Brazilian lineage A amoebal mimiviruses.</title>
        <authorList>
            <person name="Assis F.L."/>
            <person name="Abrahao J.S."/>
            <person name="Kroon E.G."/>
            <person name="Dornas F.P."/>
            <person name="Andrade K.R."/>
            <person name="Borato P.V.M."/>
            <person name="Pilotto M.R."/>
            <person name="Benamar S."/>
            <person name="LaScola B."/>
            <person name="Colson P."/>
        </authorList>
    </citation>
    <scope>NUCLEOTIDE SEQUENCE [LARGE SCALE GENOMIC DNA]</scope>
    <source>
        <strain evidence="1 2">Kroon</strain>
    </source>
</reference>
<proteinExistence type="predicted"/>
<dbReference type="KEGG" id="vg:80513702"/>